<feature type="region of interest" description="Disordered" evidence="1">
    <location>
        <begin position="44"/>
        <end position="132"/>
    </location>
</feature>
<keyword evidence="3" id="KW-1185">Reference proteome</keyword>
<proteinExistence type="predicted"/>
<gene>
    <name evidence="2" type="primary">Contig15133.g16126</name>
    <name evidence="2" type="ORF">STYLEM_16939</name>
</gene>
<evidence type="ECO:0008006" key="4">
    <source>
        <dbReference type="Google" id="ProtNLM"/>
    </source>
</evidence>
<evidence type="ECO:0000313" key="3">
    <source>
        <dbReference type="Proteomes" id="UP000039865"/>
    </source>
</evidence>
<dbReference type="InParanoid" id="A0A078B0I8"/>
<dbReference type="SUPFAM" id="SSF117281">
    <property type="entry name" value="Kelch motif"/>
    <property type="match status" value="1"/>
</dbReference>
<dbReference type="InterPro" id="IPR015915">
    <property type="entry name" value="Kelch-typ_b-propeller"/>
</dbReference>
<evidence type="ECO:0000313" key="2">
    <source>
        <dbReference type="EMBL" id="CDW87826.1"/>
    </source>
</evidence>
<sequence>MLSEGDEPELHIEQDSRLCTFSKNAGSLNNNIIDRYEADTENNQLISQTDRIPKSQQQTTLETDFNQQDEEVEEEQENENDENDEDYLDIFNHGPKDRSIIINTNKKRKNRKTSFRLTKPKGSQKQRKKTYQYSNSTANQLYYRQSLSQPSPTLILNTQDNQQKDSDCRTTIFESQTTSNVKLEDHEELKKTTHELITATYQYREHSLDKIQQSLLSIYKGRLLLISLDQNNQVQQIYRLLKGDYFKCEQFALIRVLTEVPRFFQIGWSKKYRIREITGLRITGLRDEHNLEELEGETCVVGRLKSSRLSYTFQVRQNQVFIIGGYEEYKRKFTKKIEVITADQAKGSPLKITDDFPELKVGRICPSSIILGDRYLYVMFGKAKKGRGEMFQTDIEQLDLHRVGLGAQFNTIKIQSNMSIIIQFFNAIALDYHQNSQDILLVGGLQSIKDNINLPQCYKVTINMQGNNSKGIAYIEKVKMGQKSYQQMESFQSNMQNFMKIQDTGRTSLINNDGTMFRMSQNSEGRMVFDLTDRIKNYIDQLTV</sequence>
<evidence type="ECO:0000256" key="1">
    <source>
        <dbReference type="SAM" id="MobiDB-lite"/>
    </source>
</evidence>
<dbReference type="Proteomes" id="UP000039865">
    <property type="component" value="Unassembled WGS sequence"/>
</dbReference>
<feature type="compositionally biased region" description="Polar residues" evidence="1">
    <location>
        <begin position="44"/>
        <end position="65"/>
    </location>
</feature>
<accession>A0A078B0I8</accession>
<name>A0A078B0I8_STYLE</name>
<dbReference type="AlphaFoldDB" id="A0A078B0I8"/>
<reference evidence="2 3" key="1">
    <citation type="submission" date="2014-06" db="EMBL/GenBank/DDBJ databases">
        <authorList>
            <person name="Swart Estienne"/>
        </authorList>
    </citation>
    <scope>NUCLEOTIDE SEQUENCE [LARGE SCALE GENOMIC DNA]</scope>
    <source>
        <strain evidence="2 3">130c</strain>
    </source>
</reference>
<feature type="compositionally biased region" description="Acidic residues" evidence="1">
    <location>
        <begin position="67"/>
        <end position="88"/>
    </location>
</feature>
<protein>
    <recommendedName>
        <fullName evidence="4">Kelch motif family protein</fullName>
    </recommendedName>
</protein>
<feature type="compositionally biased region" description="Basic residues" evidence="1">
    <location>
        <begin position="105"/>
        <end position="130"/>
    </location>
</feature>
<dbReference type="EMBL" id="CCKQ01015971">
    <property type="protein sequence ID" value="CDW87826.1"/>
    <property type="molecule type" value="Genomic_DNA"/>
</dbReference>
<organism evidence="2 3">
    <name type="scientific">Stylonychia lemnae</name>
    <name type="common">Ciliate</name>
    <dbReference type="NCBI Taxonomy" id="5949"/>
    <lineage>
        <taxon>Eukaryota</taxon>
        <taxon>Sar</taxon>
        <taxon>Alveolata</taxon>
        <taxon>Ciliophora</taxon>
        <taxon>Intramacronucleata</taxon>
        <taxon>Spirotrichea</taxon>
        <taxon>Stichotrichia</taxon>
        <taxon>Sporadotrichida</taxon>
        <taxon>Oxytrichidae</taxon>
        <taxon>Stylonychinae</taxon>
        <taxon>Stylonychia</taxon>
    </lineage>
</organism>